<dbReference type="PANTHER" id="PTHR13140">
    <property type="entry name" value="MYOSIN"/>
    <property type="match status" value="1"/>
</dbReference>
<keyword evidence="9" id="KW-1185">Reference proteome</keyword>
<feature type="binding site" evidence="6">
    <location>
        <begin position="112"/>
        <end position="119"/>
    </location>
    <ligand>
        <name>ATP</name>
        <dbReference type="ChEBI" id="CHEBI:30616"/>
    </ligand>
</feature>
<feature type="domain" description="Myosin motor" evidence="7">
    <location>
        <begin position="12"/>
        <end position="175"/>
    </location>
</feature>
<dbReference type="GO" id="GO:0000146">
    <property type="term" value="F:microfilament motor activity"/>
    <property type="evidence" value="ECO:0007669"/>
    <property type="project" value="TreeGrafter"/>
</dbReference>
<evidence type="ECO:0000256" key="3">
    <source>
        <dbReference type="ARBA" id="ARBA00023123"/>
    </source>
</evidence>
<dbReference type="PANTHER" id="PTHR13140:SF550">
    <property type="entry name" value="MYOSIN-IIIB ISOFORM X1"/>
    <property type="match status" value="1"/>
</dbReference>
<dbReference type="GO" id="GO:0016459">
    <property type="term" value="C:myosin complex"/>
    <property type="evidence" value="ECO:0007669"/>
    <property type="project" value="UniProtKB-KW"/>
</dbReference>
<keyword evidence="4 6" id="KW-0505">Motor protein</keyword>
<dbReference type="PRINTS" id="PR00193">
    <property type="entry name" value="MYOSINHEAVY"/>
</dbReference>
<evidence type="ECO:0000256" key="5">
    <source>
        <dbReference type="ARBA" id="ARBA00023203"/>
    </source>
</evidence>
<dbReference type="InterPro" id="IPR027417">
    <property type="entry name" value="P-loop_NTPase"/>
</dbReference>
<dbReference type="GO" id="GO:0005737">
    <property type="term" value="C:cytoplasm"/>
    <property type="evidence" value="ECO:0007669"/>
    <property type="project" value="TreeGrafter"/>
</dbReference>
<keyword evidence="8" id="KW-0378">Hydrolase</keyword>
<dbReference type="EMBL" id="JARJCN010000042">
    <property type="protein sequence ID" value="KAJ7083140.1"/>
    <property type="molecule type" value="Genomic_DNA"/>
</dbReference>
<evidence type="ECO:0000256" key="4">
    <source>
        <dbReference type="ARBA" id="ARBA00023175"/>
    </source>
</evidence>
<dbReference type="GO" id="GO:0005524">
    <property type="term" value="F:ATP binding"/>
    <property type="evidence" value="ECO:0007669"/>
    <property type="project" value="UniProtKB-UniRule"/>
</dbReference>
<reference evidence="8" key="1">
    <citation type="submission" date="2023-03" db="EMBL/GenBank/DDBJ databases">
        <title>Massive genome expansion in bonnet fungi (Mycena s.s.) driven by repeated elements and novel gene families across ecological guilds.</title>
        <authorList>
            <consortium name="Lawrence Berkeley National Laboratory"/>
            <person name="Harder C.B."/>
            <person name="Miyauchi S."/>
            <person name="Viragh M."/>
            <person name="Kuo A."/>
            <person name="Thoen E."/>
            <person name="Andreopoulos B."/>
            <person name="Lu D."/>
            <person name="Skrede I."/>
            <person name="Drula E."/>
            <person name="Henrissat B."/>
            <person name="Morin E."/>
            <person name="Kohler A."/>
            <person name="Barry K."/>
            <person name="LaButti K."/>
            <person name="Morin E."/>
            <person name="Salamov A."/>
            <person name="Lipzen A."/>
            <person name="Mereny Z."/>
            <person name="Hegedus B."/>
            <person name="Baldrian P."/>
            <person name="Stursova M."/>
            <person name="Weitz H."/>
            <person name="Taylor A."/>
            <person name="Grigoriev I.V."/>
            <person name="Nagy L.G."/>
            <person name="Martin F."/>
            <person name="Kauserud H."/>
        </authorList>
    </citation>
    <scope>NUCLEOTIDE SEQUENCE</scope>
    <source>
        <strain evidence="8">CBHHK173m</strain>
    </source>
</reference>
<evidence type="ECO:0000259" key="7">
    <source>
        <dbReference type="PROSITE" id="PS51456"/>
    </source>
</evidence>
<evidence type="ECO:0000256" key="1">
    <source>
        <dbReference type="ARBA" id="ARBA00022741"/>
    </source>
</evidence>
<proteinExistence type="inferred from homology"/>
<evidence type="ECO:0000256" key="6">
    <source>
        <dbReference type="PROSITE-ProRule" id="PRU00782"/>
    </source>
</evidence>
<keyword evidence="1 6" id="KW-0547">Nucleotide-binding</keyword>
<comment type="caution">
    <text evidence="8">The sequence shown here is derived from an EMBL/GenBank/DDBJ whole genome shotgun (WGS) entry which is preliminary data.</text>
</comment>
<name>A0AAD6U352_9AGAR</name>
<protein>
    <submittedName>
        <fullName evidence="8">P-loop containing nucleoside triphosphate hydrolase protein</fullName>
    </submittedName>
</protein>
<keyword evidence="2 6" id="KW-0067">ATP-binding</keyword>
<dbReference type="InterPro" id="IPR036961">
    <property type="entry name" value="Kinesin_motor_dom_sf"/>
</dbReference>
<organism evidence="8 9">
    <name type="scientific">Mycena belliarum</name>
    <dbReference type="NCBI Taxonomy" id="1033014"/>
    <lineage>
        <taxon>Eukaryota</taxon>
        <taxon>Fungi</taxon>
        <taxon>Dikarya</taxon>
        <taxon>Basidiomycota</taxon>
        <taxon>Agaricomycotina</taxon>
        <taxon>Agaricomycetes</taxon>
        <taxon>Agaricomycetidae</taxon>
        <taxon>Agaricales</taxon>
        <taxon>Marasmiineae</taxon>
        <taxon>Mycenaceae</taxon>
        <taxon>Mycena</taxon>
    </lineage>
</organism>
<dbReference type="AlphaFoldDB" id="A0AAD6U352"/>
<gene>
    <name evidence="8" type="ORF">B0H15DRAFT_428688</name>
</gene>
<evidence type="ECO:0000256" key="2">
    <source>
        <dbReference type="ARBA" id="ARBA00022840"/>
    </source>
</evidence>
<dbReference type="GO" id="GO:0051015">
    <property type="term" value="F:actin filament binding"/>
    <property type="evidence" value="ECO:0007669"/>
    <property type="project" value="TreeGrafter"/>
</dbReference>
<dbReference type="SUPFAM" id="SSF52540">
    <property type="entry name" value="P-loop containing nucleoside triphosphate hydrolases"/>
    <property type="match status" value="1"/>
</dbReference>
<sequence>MNRPSTLHQRLETVTDPGRLSNLSDNVIGACLRERFMADNIYTSIGSSGLVALNPHKYISASSDSVMHKYAAEYRDTSDDKEPLPPHIFQLATNAYYHTKRTTQDQSMIFSGETSSGKSENRRLAIKTLLELSVSSPSKKGSKLATQVPASEFVLETFGNTRTLFKMTRLPCSLS</sequence>
<keyword evidence="3 6" id="KW-0518">Myosin</keyword>
<keyword evidence="5 6" id="KW-0009">Actin-binding</keyword>
<dbReference type="Pfam" id="PF00063">
    <property type="entry name" value="Myosin_head"/>
    <property type="match status" value="1"/>
</dbReference>
<dbReference type="GO" id="GO:0007015">
    <property type="term" value="P:actin filament organization"/>
    <property type="evidence" value="ECO:0007669"/>
    <property type="project" value="TreeGrafter"/>
</dbReference>
<accession>A0AAD6U352</accession>
<dbReference type="GO" id="GO:0016787">
    <property type="term" value="F:hydrolase activity"/>
    <property type="evidence" value="ECO:0007669"/>
    <property type="project" value="UniProtKB-KW"/>
</dbReference>
<dbReference type="GO" id="GO:0016020">
    <property type="term" value="C:membrane"/>
    <property type="evidence" value="ECO:0007669"/>
    <property type="project" value="TreeGrafter"/>
</dbReference>
<comment type="caution">
    <text evidence="6">Lacks conserved residue(s) required for the propagation of feature annotation.</text>
</comment>
<dbReference type="PROSITE" id="PS51456">
    <property type="entry name" value="MYOSIN_MOTOR"/>
    <property type="match status" value="1"/>
</dbReference>
<dbReference type="Gene3D" id="3.40.850.10">
    <property type="entry name" value="Kinesin motor domain"/>
    <property type="match status" value="1"/>
</dbReference>
<dbReference type="Proteomes" id="UP001222325">
    <property type="component" value="Unassembled WGS sequence"/>
</dbReference>
<comment type="similarity">
    <text evidence="6">Belongs to the TRAFAC class myosin-kinesin ATPase superfamily. Myosin family.</text>
</comment>
<evidence type="ECO:0000313" key="8">
    <source>
        <dbReference type="EMBL" id="KAJ7083140.1"/>
    </source>
</evidence>
<dbReference type="InterPro" id="IPR001609">
    <property type="entry name" value="Myosin_head_motor_dom-like"/>
</dbReference>
<evidence type="ECO:0000313" key="9">
    <source>
        <dbReference type="Proteomes" id="UP001222325"/>
    </source>
</evidence>